<dbReference type="SUPFAM" id="SSF51261">
    <property type="entry name" value="Duplicated hybrid motif"/>
    <property type="match status" value="1"/>
</dbReference>
<dbReference type="EMBL" id="FNRM01000003">
    <property type="protein sequence ID" value="SEA41184.1"/>
    <property type="molecule type" value="Genomic_DNA"/>
</dbReference>
<dbReference type="Proteomes" id="UP000198773">
    <property type="component" value="Unassembled WGS sequence"/>
</dbReference>
<dbReference type="AlphaFoldDB" id="A0A1H4AZE2"/>
<protein>
    <submittedName>
        <fullName evidence="1">Phosphotransferase system IIA component</fullName>
    </submittedName>
</protein>
<evidence type="ECO:0000313" key="2">
    <source>
        <dbReference type="Proteomes" id="UP000198773"/>
    </source>
</evidence>
<sequence length="162" mass="17824">MHPDTDQASNRYRFAIQSPADGVLQPLSQHPRAAIQRLAGLGFCLQATSHYLLSPCAGTTSVHFLPHPCIRVRHNSGLQVRVDLPLAWLERLGVGLRWQLNEYAVAAGQLLLEIDPGYLSSKPVISVAVFPHPAVRAEPQHFGQTVLAKEPCFFIQMTGNNP</sequence>
<dbReference type="RefSeq" id="WP_091341249.1">
    <property type="nucleotide sequence ID" value="NZ_FNRM01000003.1"/>
</dbReference>
<keyword evidence="2" id="KW-1185">Reference proteome</keyword>
<name>A0A1H4AZE2_ALKAM</name>
<gene>
    <name evidence="1" type="ORF">SAMN04488051_10395</name>
</gene>
<dbReference type="STRING" id="152573.SAMN04488051_10395"/>
<dbReference type="OrthoDB" id="9764327at2"/>
<organism evidence="1 2">
    <name type="scientific">Alkalimonas amylolytica</name>
    <dbReference type="NCBI Taxonomy" id="152573"/>
    <lineage>
        <taxon>Bacteria</taxon>
        <taxon>Pseudomonadati</taxon>
        <taxon>Pseudomonadota</taxon>
        <taxon>Gammaproteobacteria</taxon>
        <taxon>Alkalimonas</taxon>
    </lineage>
</organism>
<evidence type="ECO:0000313" key="1">
    <source>
        <dbReference type="EMBL" id="SEA41184.1"/>
    </source>
</evidence>
<proteinExistence type="predicted"/>
<dbReference type="Gene3D" id="2.70.70.10">
    <property type="entry name" value="Glucose Permease (Domain IIA)"/>
    <property type="match status" value="1"/>
</dbReference>
<dbReference type="GO" id="GO:0016740">
    <property type="term" value="F:transferase activity"/>
    <property type="evidence" value="ECO:0007669"/>
    <property type="project" value="UniProtKB-KW"/>
</dbReference>
<reference evidence="1 2" key="1">
    <citation type="submission" date="2016-10" db="EMBL/GenBank/DDBJ databases">
        <authorList>
            <person name="de Groot N.N."/>
        </authorList>
    </citation>
    <scope>NUCLEOTIDE SEQUENCE [LARGE SCALE GENOMIC DNA]</scope>
    <source>
        <strain evidence="1 2">CGMCC 1.3430</strain>
    </source>
</reference>
<keyword evidence="1" id="KW-0808">Transferase</keyword>
<accession>A0A1H4AZE2</accession>
<dbReference type="InterPro" id="IPR011055">
    <property type="entry name" value="Dup_hybrid_motif"/>
</dbReference>